<proteinExistence type="predicted"/>
<dbReference type="AlphaFoldDB" id="A0A7W9DAK3"/>
<dbReference type="Proteomes" id="UP000523863">
    <property type="component" value="Unassembled WGS sequence"/>
</dbReference>
<evidence type="ECO:0000313" key="2">
    <source>
        <dbReference type="Proteomes" id="UP000523863"/>
    </source>
</evidence>
<protein>
    <submittedName>
        <fullName evidence="1">Uncharacterized protein</fullName>
    </submittedName>
</protein>
<gene>
    <name evidence="1" type="ORF">BKA12_000833</name>
</gene>
<dbReference type="RefSeq" id="WP_183640898.1">
    <property type="nucleotide sequence ID" value="NZ_CANLFI010000004.1"/>
</dbReference>
<organism evidence="1 2">
    <name type="scientific">Neomicrococcus lactis</name>
    <dbReference type="NCBI Taxonomy" id="732241"/>
    <lineage>
        <taxon>Bacteria</taxon>
        <taxon>Bacillati</taxon>
        <taxon>Actinomycetota</taxon>
        <taxon>Actinomycetes</taxon>
        <taxon>Micrococcales</taxon>
        <taxon>Micrococcaceae</taxon>
        <taxon>Neomicrococcus</taxon>
    </lineage>
</organism>
<name>A0A7W9DAK3_9MICC</name>
<accession>A0A7W9DAK3</accession>
<evidence type="ECO:0000313" key="1">
    <source>
        <dbReference type="EMBL" id="MBB5597753.1"/>
    </source>
</evidence>
<comment type="caution">
    <text evidence="1">The sequence shown here is derived from an EMBL/GenBank/DDBJ whole genome shotgun (WGS) entry which is preliminary data.</text>
</comment>
<dbReference type="EMBL" id="JACHBL010000001">
    <property type="protein sequence ID" value="MBB5597753.1"/>
    <property type="molecule type" value="Genomic_DNA"/>
</dbReference>
<sequence>MRDYDYFVRALKAVLSPVGAIEVDGSNGQAKVAFVTPLGRRLTFLASLDELYAAVEQTDGEVLSQPDDPSPLEGKLRLFSVHVEEAIDIANDTAQNLELRRYGVIAS</sequence>
<reference evidence="1 2" key="1">
    <citation type="submission" date="2020-08" db="EMBL/GenBank/DDBJ databases">
        <title>Sequencing the genomes of 1000 actinobacteria strains.</title>
        <authorList>
            <person name="Klenk H.-P."/>
        </authorList>
    </citation>
    <scope>NUCLEOTIDE SEQUENCE [LARGE SCALE GENOMIC DNA]</scope>
    <source>
        <strain evidence="1 2">DSM 23694</strain>
    </source>
</reference>
<keyword evidence="2" id="KW-1185">Reference proteome</keyword>